<keyword evidence="6" id="KW-1185">Reference proteome</keyword>
<evidence type="ECO:0000259" key="3">
    <source>
        <dbReference type="Pfam" id="PF25540"/>
    </source>
</evidence>
<dbReference type="InterPro" id="IPR057683">
    <property type="entry name" value="DUF7923"/>
</dbReference>
<dbReference type="OrthoDB" id="2270193at2759"/>
<evidence type="ECO:0000256" key="2">
    <source>
        <dbReference type="SAM" id="MobiDB-lite"/>
    </source>
</evidence>
<organism evidence="5 6">
    <name type="scientific">Lentithecium fluviatile CBS 122367</name>
    <dbReference type="NCBI Taxonomy" id="1168545"/>
    <lineage>
        <taxon>Eukaryota</taxon>
        <taxon>Fungi</taxon>
        <taxon>Dikarya</taxon>
        <taxon>Ascomycota</taxon>
        <taxon>Pezizomycotina</taxon>
        <taxon>Dothideomycetes</taxon>
        <taxon>Pleosporomycetidae</taxon>
        <taxon>Pleosporales</taxon>
        <taxon>Massarineae</taxon>
        <taxon>Lentitheciaceae</taxon>
        <taxon>Lentithecium</taxon>
    </lineage>
</organism>
<dbReference type="Pfam" id="PF25543">
    <property type="entry name" value="zf-CCCH_tandem"/>
    <property type="match status" value="1"/>
</dbReference>
<evidence type="ECO:0000313" key="5">
    <source>
        <dbReference type="EMBL" id="KAF2689987.1"/>
    </source>
</evidence>
<feature type="region of interest" description="Disordered" evidence="2">
    <location>
        <begin position="239"/>
        <end position="259"/>
    </location>
</feature>
<dbReference type="EMBL" id="MU005571">
    <property type="protein sequence ID" value="KAF2689987.1"/>
    <property type="molecule type" value="Genomic_DNA"/>
</dbReference>
<sequence length="505" mass="57353">MDSNEAVQVATEMRKLVEENKRFTESYHESLQNLLTKLEALETRTRQEASKQRAGNDPYVAILIDGTAFNHQIQDEDLQCNRRSGRGLAQRLQGFIKGHLHGSAPTISHDSRIVVRIYADFKALTWAVVQAKPVDLNSQGRALTPFAAGFNEVDELYDFVDVGDEQFVRAKVCANFRQFHNDPNCKKIIFGVGLVPTYADTFGEPPITDKRVVLLRLGQMATKYEELGMSIIEFPEVFRSSPQPDESNSSDPSSTIFNPTRNRLLNRAQGRQQPPESEDCLDNLPWRVLNRQPLPQANPLNHATHTQSQQPTIRHTDTHEKPPSNLPASRGSGLVPLNAYNHRIDTYLRTATPDEHAAFRARVRIQRACYPFQIRGFCPSPDCQDDHEPYSEMELRALRCWLRSRVCRKGGACRWRNCWAGHHCQKQRCLQRNSRTDSCKMPNAFHGVNLEVVRWVHAEDEPTRVSVRQSEVESTEETMTADGDDVSISYDGNSVPVTYDLIDLS</sequence>
<name>A0A6G1JHE4_9PLEO</name>
<dbReference type="InterPro" id="IPR057654">
    <property type="entry name" value="Znf-CCCH_tandem"/>
</dbReference>
<evidence type="ECO:0000259" key="4">
    <source>
        <dbReference type="Pfam" id="PF25543"/>
    </source>
</evidence>
<feature type="region of interest" description="Disordered" evidence="2">
    <location>
        <begin position="294"/>
        <end position="334"/>
    </location>
</feature>
<feature type="coiled-coil region" evidence="1">
    <location>
        <begin position="24"/>
        <end position="51"/>
    </location>
</feature>
<dbReference type="Pfam" id="PF25540">
    <property type="entry name" value="DUF7923"/>
    <property type="match status" value="1"/>
</dbReference>
<evidence type="ECO:0000256" key="1">
    <source>
        <dbReference type="SAM" id="Coils"/>
    </source>
</evidence>
<evidence type="ECO:0000313" key="6">
    <source>
        <dbReference type="Proteomes" id="UP000799291"/>
    </source>
</evidence>
<accession>A0A6G1JHE4</accession>
<feature type="compositionally biased region" description="Polar residues" evidence="2">
    <location>
        <begin position="240"/>
        <end position="259"/>
    </location>
</feature>
<dbReference type="AlphaFoldDB" id="A0A6G1JHE4"/>
<feature type="domain" description="DUF7923" evidence="3">
    <location>
        <begin position="56"/>
        <end position="238"/>
    </location>
</feature>
<gene>
    <name evidence="5" type="ORF">K458DRAFT_483506</name>
</gene>
<dbReference type="PANTHER" id="PTHR37543">
    <property type="entry name" value="CCCH ZINC FINGER DNA BINDING PROTEIN (AFU_ORTHOLOGUE AFUA_5G12760)"/>
    <property type="match status" value="1"/>
</dbReference>
<proteinExistence type="predicted"/>
<reference evidence="5" key="1">
    <citation type="journal article" date="2020" name="Stud. Mycol.">
        <title>101 Dothideomycetes genomes: a test case for predicting lifestyles and emergence of pathogens.</title>
        <authorList>
            <person name="Haridas S."/>
            <person name="Albert R."/>
            <person name="Binder M."/>
            <person name="Bloem J."/>
            <person name="Labutti K."/>
            <person name="Salamov A."/>
            <person name="Andreopoulos B."/>
            <person name="Baker S."/>
            <person name="Barry K."/>
            <person name="Bills G."/>
            <person name="Bluhm B."/>
            <person name="Cannon C."/>
            <person name="Castanera R."/>
            <person name="Culley D."/>
            <person name="Daum C."/>
            <person name="Ezra D."/>
            <person name="Gonzalez J."/>
            <person name="Henrissat B."/>
            <person name="Kuo A."/>
            <person name="Liang C."/>
            <person name="Lipzen A."/>
            <person name="Lutzoni F."/>
            <person name="Magnuson J."/>
            <person name="Mondo S."/>
            <person name="Nolan M."/>
            <person name="Ohm R."/>
            <person name="Pangilinan J."/>
            <person name="Park H.-J."/>
            <person name="Ramirez L."/>
            <person name="Alfaro M."/>
            <person name="Sun H."/>
            <person name="Tritt A."/>
            <person name="Yoshinaga Y."/>
            <person name="Zwiers L.-H."/>
            <person name="Turgeon B."/>
            <person name="Goodwin S."/>
            <person name="Spatafora J."/>
            <person name="Crous P."/>
            <person name="Grigoriev I."/>
        </authorList>
    </citation>
    <scope>NUCLEOTIDE SEQUENCE</scope>
    <source>
        <strain evidence="5">CBS 122367</strain>
    </source>
</reference>
<dbReference type="Proteomes" id="UP000799291">
    <property type="component" value="Unassembled WGS sequence"/>
</dbReference>
<feature type="compositionally biased region" description="Polar residues" evidence="2">
    <location>
        <begin position="294"/>
        <end position="313"/>
    </location>
</feature>
<evidence type="ECO:0008006" key="7">
    <source>
        <dbReference type="Google" id="ProtNLM"/>
    </source>
</evidence>
<keyword evidence="1" id="KW-0175">Coiled coil</keyword>
<protein>
    <recommendedName>
        <fullName evidence="7">C3H1-type domain-containing protein</fullName>
    </recommendedName>
</protein>
<dbReference type="PANTHER" id="PTHR37543:SF1">
    <property type="entry name" value="CCCH ZINC FINGER DNA BINDING PROTEIN (AFU_ORTHOLOGUE AFUA_5G12760)"/>
    <property type="match status" value="1"/>
</dbReference>
<feature type="domain" description="Tandem CCCH zinc finger" evidence="4">
    <location>
        <begin position="397"/>
        <end position="450"/>
    </location>
</feature>